<dbReference type="SUPFAM" id="SSF52833">
    <property type="entry name" value="Thioredoxin-like"/>
    <property type="match status" value="1"/>
</dbReference>
<keyword evidence="2" id="KW-0676">Redox-active center</keyword>
<evidence type="ECO:0000313" key="4">
    <source>
        <dbReference type="EMBL" id="POY75191.1"/>
    </source>
</evidence>
<comment type="function">
    <text evidence="2">Thiol-specific peroxidase that catalyzes the reduction of hydrogen peroxide and organic hydroperoxides to water and alcohols, respectively.</text>
</comment>
<dbReference type="InterPro" id="IPR036249">
    <property type="entry name" value="Thioredoxin-like_sf"/>
</dbReference>
<dbReference type="GO" id="GO:0051920">
    <property type="term" value="F:peroxiredoxin activity"/>
    <property type="evidence" value="ECO:0007669"/>
    <property type="project" value="InterPro"/>
</dbReference>
<dbReference type="STRING" id="741276.A0A2S5BEK6"/>
<dbReference type="Gene3D" id="3.30.1020.10">
    <property type="entry name" value="Antioxidant, Horf6, Chain A, domain2"/>
    <property type="match status" value="1"/>
</dbReference>
<dbReference type="GO" id="GO:0045454">
    <property type="term" value="P:cell redox homeostasis"/>
    <property type="evidence" value="ECO:0007669"/>
    <property type="project" value="TreeGrafter"/>
</dbReference>
<dbReference type="Pfam" id="PF10417">
    <property type="entry name" value="1-cysPrx_C"/>
    <property type="match status" value="1"/>
</dbReference>
<dbReference type="PIRSF" id="PIRSF000239">
    <property type="entry name" value="AHPC"/>
    <property type="match status" value="1"/>
</dbReference>
<keyword evidence="1 2" id="KW-0560">Oxidoreductase</keyword>
<dbReference type="PANTHER" id="PTHR43503">
    <property type="entry name" value="MCG48959-RELATED"/>
    <property type="match status" value="1"/>
</dbReference>
<dbReference type="InterPro" id="IPR024706">
    <property type="entry name" value="Peroxiredoxin_AhpC-typ"/>
</dbReference>
<dbReference type="Pfam" id="PF00578">
    <property type="entry name" value="AhpC-TSA"/>
    <property type="match status" value="1"/>
</dbReference>
<reference evidence="4 5" key="1">
    <citation type="journal article" date="2018" name="Front. Microbiol.">
        <title>Prospects for Fungal Bioremediation of Acidic Radioactive Waste Sites: Characterization and Genome Sequence of Rhodotorula taiwanensis MD1149.</title>
        <authorList>
            <person name="Tkavc R."/>
            <person name="Matrosova V.Y."/>
            <person name="Grichenko O.E."/>
            <person name="Gostincar C."/>
            <person name="Volpe R.P."/>
            <person name="Klimenkova P."/>
            <person name="Gaidamakova E.K."/>
            <person name="Zhou C.E."/>
            <person name="Stewart B.J."/>
            <person name="Lyman M.G."/>
            <person name="Malfatti S.A."/>
            <person name="Rubinfeld B."/>
            <person name="Courtot M."/>
            <person name="Singh J."/>
            <person name="Dalgard C.L."/>
            <person name="Hamilton T."/>
            <person name="Frey K.G."/>
            <person name="Gunde-Cimerman N."/>
            <person name="Dugan L."/>
            <person name="Daly M.J."/>
        </authorList>
    </citation>
    <scope>NUCLEOTIDE SEQUENCE [LARGE SCALE GENOMIC DNA]</scope>
    <source>
        <strain evidence="4 5">MD1149</strain>
    </source>
</reference>
<sequence length="205" mass="23574">MGSQQKTGLRLGYKVPDFEADTTHGKIKFHDFIENKWTILFSHRLHPFDKRGVQMIGLSCNELGSHDKWVADIEKFGGNKVGFPIIADPKREVAHLYDMLDEQDLTNLDDEGLPFTVRTVFIIDDKKTVRLSLQYPASTGRQFNEILRCIDSLQLTDKEKVATPQGWQPGDKLIVHNSLKTEDAKKHFDGKQVEEVYPYLRFVQL</sequence>
<dbReference type="InterPro" id="IPR013766">
    <property type="entry name" value="Thioredoxin_domain"/>
</dbReference>
<dbReference type="Gene3D" id="3.40.30.10">
    <property type="entry name" value="Glutaredoxin"/>
    <property type="match status" value="1"/>
</dbReference>
<protein>
    <submittedName>
        <fullName evidence="4">Mitochondrial peroxiredoxin, thioredoxin peroxidase</fullName>
    </submittedName>
</protein>
<evidence type="ECO:0000259" key="3">
    <source>
        <dbReference type="PROSITE" id="PS51352"/>
    </source>
</evidence>
<evidence type="ECO:0000256" key="1">
    <source>
        <dbReference type="ARBA" id="ARBA00023002"/>
    </source>
</evidence>
<name>A0A2S5BEK6_9BASI</name>
<dbReference type="Proteomes" id="UP000237144">
    <property type="component" value="Unassembled WGS sequence"/>
</dbReference>
<evidence type="ECO:0000313" key="5">
    <source>
        <dbReference type="Proteomes" id="UP000237144"/>
    </source>
</evidence>
<dbReference type="InterPro" id="IPR000866">
    <property type="entry name" value="AhpC/TSA"/>
</dbReference>
<comment type="similarity">
    <text evidence="2">Belongs to the peroxiredoxin family.</text>
</comment>
<dbReference type="PROSITE" id="PS51352">
    <property type="entry name" value="THIOREDOXIN_2"/>
    <property type="match status" value="1"/>
</dbReference>
<feature type="domain" description="Thioredoxin" evidence="3">
    <location>
        <begin position="9"/>
        <end position="155"/>
    </location>
</feature>
<accession>A0A2S5BEK6</accession>
<dbReference type="GO" id="GO:0005829">
    <property type="term" value="C:cytosol"/>
    <property type="evidence" value="ECO:0007669"/>
    <property type="project" value="TreeGrafter"/>
</dbReference>
<keyword evidence="2 4" id="KW-0575">Peroxidase</keyword>
<keyword evidence="2" id="KW-0049">Antioxidant</keyword>
<dbReference type="EMBL" id="PJQD01000019">
    <property type="protein sequence ID" value="POY75191.1"/>
    <property type="molecule type" value="Genomic_DNA"/>
</dbReference>
<dbReference type="GO" id="GO:0005739">
    <property type="term" value="C:mitochondrion"/>
    <property type="evidence" value="ECO:0007669"/>
    <property type="project" value="TreeGrafter"/>
</dbReference>
<comment type="caution">
    <text evidence="4">The sequence shown here is derived from an EMBL/GenBank/DDBJ whole genome shotgun (WGS) entry which is preliminary data.</text>
</comment>
<proteinExistence type="inferred from homology"/>
<dbReference type="AlphaFoldDB" id="A0A2S5BEK6"/>
<organism evidence="4 5">
    <name type="scientific">Rhodotorula taiwanensis</name>
    <dbReference type="NCBI Taxonomy" id="741276"/>
    <lineage>
        <taxon>Eukaryota</taxon>
        <taxon>Fungi</taxon>
        <taxon>Dikarya</taxon>
        <taxon>Basidiomycota</taxon>
        <taxon>Pucciniomycotina</taxon>
        <taxon>Microbotryomycetes</taxon>
        <taxon>Sporidiobolales</taxon>
        <taxon>Sporidiobolaceae</taxon>
        <taxon>Rhodotorula</taxon>
    </lineage>
</organism>
<dbReference type="InterPro" id="IPR019479">
    <property type="entry name" value="Peroxiredoxin_C"/>
</dbReference>
<gene>
    <name evidence="4" type="ORF">BMF94_1823</name>
</gene>
<keyword evidence="5" id="KW-1185">Reference proteome</keyword>
<dbReference type="PANTHER" id="PTHR43503:SF4">
    <property type="entry name" value="PEROXIREDOXIN-6"/>
    <property type="match status" value="1"/>
</dbReference>
<evidence type="ECO:0000256" key="2">
    <source>
        <dbReference type="PIRNR" id="PIRNR000239"/>
    </source>
</evidence>
<dbReference type="OrthoDB" id="2996783at2759"/>